<dbReference type="PANTHER" id="PTHR21310:SF55">
    <property type="entry name" value="AMINOGLYCOSIDE PHOSPHOTRANSFERASE DOMAIN-CONTAINING PROTEIN"/>
    <property type="match status" value="1"/>
</dbReference>
<protein>
    <submittedName>
        <fullName evidence="2">Kinase-like domain-containing protein</fullName>
    </submittedName>
</protein>
<keyword evidence="2" id="KW-0808">Transferase</keyword>
<dbReference type="InterPro" id="IPR051678">
    <property type="entry name" value="AGP_Transferase"/>
</dbReference>
<dbReference type="GO" id="GO:0016301">
    <property type="term" value="F:kinase activity"/>
    <property type="evidence" value="ECO:0007669"/>
    <property type="project" value="UniProtKB-KW"/>
</dbReference>
<gene>
    <name evidence="2" type="ORF">GGX14DRAFT_457624</name>
</gene>
<dbReference type="SUPFAM" id="SSF56112">
    <property type="entry name" value="Protein kinase-like (PK-like)"/>
    <property type="match status" value="1"/>
</dbReference>
<evidence type="ECO:0000313" key="2">
    <source>
        <dbReference type="EMBL" id="KAJ7206345.1"/>
    </source>
</evidence>
<organism evidence="2 3">
    <name type="scientific">Mycena pura</name>
    <dbReference type="NCBI Taxonomy" id="153505"/>
    <lineage>
        <taxon>Eukaryota</taxon>
        <taxon>Fungi</taxon>
        <taxon>Dikarya</taxon>
        <taxon>Basidiomycota</taxon>
        <taxon>Agaricomycotina</taxon>
        <taxon>Agaricomycetes</taxon>
        <taxon>Agaricomycetidae</taxon>
        <taxon>Agaricales</taxon>
        <taxon>Marasmiineae</taxon>
        <taxon>Mycenaceae</taxon>
        <taxon>Mycena</taxon>
    </lineage>
</organism>
<accession>A0AAD6V9I1</accession>
<name>A0AAD6V9I1_9AGAR</name>
<reference evidence="2" key="1">
    <citation type="submission" date="2023-03" db="EMBL/GenBank/DDBJ databases">
        <title>Massive genome expansion in bonnet fungi (Mycena s.s.) driven by repeated elements and novel gene families across ecological guilds.</title>
        <authorList>
            <consortium name="Lawrence Berkeley National Laboratory"/>
            <person name="Harder C.B."/>
            <person name="Miyauchi S."/>
            <person name="Viragh M."/>
            <person name="Kuo A."/>
            <person name="Thoen E."/>
            <person name="Andreopoulos B."/>
            <person name="Lu D."/>
            <person name="Skrede I."/>
            <person name="Drula E."/>
            <person name="Henrissat B."/>
            <person name="Morin E."/>
            <person name="Kohler A."/>
            <person name="Barry K."/>
            <person name="LaButti K."/>
            <person name="Morin E."/>
            <person name="Salamov A."/>
            <person name="Lipzen A."/>
            <person name="Mereny Z."/>
            <person name="Hegedus B."/>
            <person name="Baldrian P."/>
            <person name="Stursova M."/>
            <person name="Weitz H."/>
            <person name="Taylor A."/>
            <person name="Grigoriev I.V."/>
            <person name="Nagy L.G."/>
            <person name="Martin F."/>
            <person name="Kauserud H."/>
        </authorList>
    </citation>
    <scope>NUCLEOTIDE SEQUENCE</scope>
    <source>
        <strain evidence="2">9144</strain>
    </source>
</reference>
<dbReference type="PANTHER" id="PTHR21310">
    <property type="entry name" value="AMINOGLYCOSIDE PHOSPHOTRANSFERASE-RELATED-RELATED"/>
    <property type="match status" value="1"/>
</dbReference>
<sequence>MISYFRSLFTQRSLQNSSSSTSAPSSVETRASAVQQPGLRADQNVRTGEDAWTLERVKDRISIGARLTHCVVDIGLDILVKYGTHISVKEGEATQFVAEWTSVRVPKIYAILHDETTKITYIVQEKLPGSSLMDHLPTLDAATCSSLADELKNILHELTKLDARGAMGLFGRPSKYDKGILQKFSAHDPGVEIRSTIEFVEWIPKQLRDICDIDKMPSPDVFDFSCGPIFSHGDLVPENILIIDGHVSGIIDWDCAGWYPYFWNDYIGRWRRKMPAFRDGKWMGMMDKMTTPFSSEVEVFDDFYSCADRYL</sequence>
<evidence type="ECO:0000313" key="3">
    <source>
        <dbReference type="Proteomes" id="UP001219525"/>
    </source>
</evidence>
<feature type="domain" description="Aminoglycoside phosphotransferase" evidence="1">
    <location>
        <begin position="92"/>
        <end position="261"/>
    </location>
</feature>
<dbReference type="InterPro" id="IPR002575">
    <property type="entry name" value="Aminoglycoside_PTrfase"/>
</dbReference>
<dbReference type="EMBL" id="JARJCW010000040">
    <property type="protein sequence ID" value="KAJ7206345.1"/>
    <property type="molecule type" value="Genomic_DNA"/>
</dbReference>
<dbReference type="AlphaFoldDB" id="A0AAD6V9I1"/>
<dbReference type="Pfam" id="PF01636">
    <property type="entry name" value="APH"/>
    <property type="match status" value="1"/>
</dbReference>
<dbReference type="Gene3D" id="3.90.1200.10">
    <property type="match status" value="1"/>
</dbReference>
<evidence type="ECO:0000259" key="1">
    <source>
        <dbReference type="Pfam" id="PF01636"/>
    </source>
</evidence>
<keyword evidence="2" id="KW-0418">Kinase</keyword>
<dbReference type="InterPro" id="IPR011009">
    <property type="entry name" value="Kinase-like_dom_sf"/>
</dbReference>
<keyword evidence="3" id="KW-1185">Reference proteome</keyword>
<comment type="caution">
    <text evidence="2">The sequence shown here is derived from an EMBL/GenBank/DDBJ whole genome shotgun (WGS) entry which is preliminary data.</text>
</comment>
<dbReference type="Proteomes" id="UP001219525">
    <property type="component" value="Unassembled WGS sequence"/>
</dbReference>
<proteinExistence type="predicted"/>